<protein>
    <submittedName>
        <fullName evidence="6">Betaine aldehyde dehydrogenase</fullName>
        <ecNumber evidence="6">1.2.1.8</ecNumber>
    </submittedName>
</protein>
<dbReference type="EMBL" id="JYNU01000057">
    <property type="protein sequence ID" value="KMO68973.1"/>
    <property type="molecule type" value="Genomic_DNA"/>
</dbReference>
<name>A0A0J6VHL1_9MYCO</name>
<dbReference type="InterPro" id="IPR029510">
    <property type="entry name" value="Ald_DH_CS_GLU"/>
</dbReference>
<dbReference type="Pfam" id="PF00171">
    <property type="entry name" value="Aldedh"/>
    <property type="match status" value="1"/>
</dbReference>
<evidence type="ECO:0000259" key="5">
    <source>
        <dbReference type="Pfam" id="PF00171"/>
    </source>
</evidence>
<dbReference type="EC" id="1.2.1.8" evidence="6"/>
<evidence type="ECO:0000256" key="4">
    <source>
        <dbReference type="RuleBase" id="RU003345"/>
    </source>
</evidence>
<comment type="similarity">
    <text evidence="1 4">Belongs to the aldehyde dehydrogenase family.</text>
</comment>
<dbReference type="FunFam" id="3.40.605.10:FF:000007">
    <property type="entry name" value="NAD/NADP-dependent betaine aldehyde dehydrogenase"/>
    <property type="match status" value="1"/>
</dbReference>
<comment type="caution">
    <text evidence="6">The sequence shown here is derived from an EMBL/GenBank/DDBJ whole genome shotgun (WGS) entry which is preliminary data.</text>
</comment>
<evidence type="ECO:0000256" key="1">
    <source>
        <dbReference type="ARBA" id="ARBA00009986"/>
    </source>
</evidence>
<dbReference type="PATRIC" id="fig|1807.14.peg.4429"/>
<dbReference type="Gene3D" id="3.40.309.10">
    <property type="entry name" value="Aldehyde Dehydrogenase, Chain A, domain 2"/>
    <property type="match status" value="1"/>
</dbReference>
<evidence type="ECO:0000256" key="3">
    <source>
        <dbReference type="PROSITE-ProRule" id="PRU10007"/>
    </source>
</evidence>
<dbReference type="PROSITE" id="PS00687">
    <property type="entry name" value="ALDEHYDE_DEHYDR_GLU"/>
    <property type="match status" value="1"/>
</dbReference>
<dbReference type="GO" id="GO:0008802">
    <property type="term" value="F:betaine-aldehyde dehydrogenase (NAD+) activity"/>
    <property type="evidence" value="ECO:0007669"/>
    <property type="project" value="UniProtKB-EC"/>
</dbReference>
<feature type="active site" evidence="3">
    <location>
        <position position="265"/>
    </location>
</feature>
<dbReference type="InterPro" id="IPR015590">
    <property type="entry name" value="Aldehyde_DH_dom"/>
</dbReference>
<dbReference type="AlphaFoldDB" id="A0A0J6VHL1"/>
<dbReference type="InterPro" id="IPR016161">
    <property type="entry name" value="Ald_DH/histidinol_DH"/>
</dbReference>
<dbReference type="FunFam" id="3.40.309.10:FF:000012">
    <property type="entry name" value="Betaine aldehyde dehydrogenase"/>
    <property type="match status" value="1"/>
</dbReference>
<dbReference type="InterPro" id="IPR016163">
    <property type="entry name" value="Ald_DH_C"/>
</dbReference>
<dbReference type="CDD" id="cd07114">
    <property type="entry name" value="ALDH_DhaS"/>
    <property type="match status" value="1"/>
</dbReference>
<accession>A0A0J6VHL1</accession>
<dbReference type="Proteomes" id="UP000036313">
    <property type="component" value="Unassembled WGS sequence"/>
</dbReference>
<evidence type="ECO:0000256" key="2">
    <source>
        <dbReference type="ARBA" id="ARBA00023002"/>
    </source>
</evidence>
<dbReference type="SUPFAM" id="SSF53720">
    <property type="entry name" value="ALDH-like"/>
    <property type="match status" value="1"/>
</dbReference>
<dbReference type="PANTHER" id="PTHR11699">
    <property type="entry name" value="ALDEHYDE DEHYDROGENASE-RELATED"/>
    <property type="match status" value="1"/>
</dbReference>
<gene>
    <name evidence="6" type="primary">gbsA_2</name>
    <name evidence="6" type="ORF">MOBUDSM44075_04394</name>
</gene>
<evidence type="ECO:0000313" key="7">
    <source>
        <dbReference type="Proteomes" id="UP000036313"/>
    </source>
</evidence>
<evidence type="ECO:0000313" key="6">
    <source>
        <dbReference type="EMBL" id="KMO68973.1"/>
    </source>
</evidence>
<proteinExistence type="inferred from homology"/>
<sequence length="512" mass="54732">MPEQSMSATSTLLGTNGESAHALLIHGERRPGRGDLLDIVNPATAKVFARCHNASAEDTDDAVASARAAFESGVWSKMPIHQRARILNRFGDLLERDMDELYRLETVNNGRPITETKAQITRLPEWYRYNAALLLASRDAVVPMSGEYHSYTSRFPIGVVATLSSFNHPLMIASKSVAPALATGNSVVLKPSEQTPLTALLVGALALEAGLPPGVLNVVPGLGPVTGARLAEHPQVNKVVFTGGTEVGRSISVATAHRFAKSTVELGGKSPVLVFDDVPVDVAARGTAFGGFIGAGQTCIAGTRIIVQDTIYDEFVAALVDQAERIRIGDPSLPTTQLGPVISDRARRRILDYVDIGRTEGATVATGGYSPEIPGLEGFFVAPTVLAGVHNQMRVAREEIFGPVVVVIPFRDEADAIAIANDSAYGLGSSIWTRDVARAHRVAAKLEQGIVWVNDHHRLDPCSPWGGVRDSGHGREGGTESFDDFTHVRAVTVRTADSDVDWYGGVALERLN</sequence>
<reference evidence="6 7" key="1">
    <citation type="journal article" date="2015" name="Genome Biol. Evol.">
        <title>Characterization of Three Mycobacterium spp. with Potential Use in Bioremediation by Genome Sequencing and Comparative Genomics.</title>
        <authorList>
            <person name="Das S."/>
            <person name="Pettersson B.M."/>
            <person name="Behra P.R."/>
            <person name="Ramesh M."/>
            <person name="Dasgupta S."/>
            <person name="Bhattacharya A."/>
            <person name="Kirsebom L.A."/>
        </authorList>
    </citation>
    <scope>NUCLEOTIDE SEQUENCE [LARGE SCALE GENOMIC DNA]</scope>
    <source>
        <strain evidence="6 7">DSM 44075</strain>
    </source>
</reference>
<organism evidence="6 7">
    <name type="scientific">Mycolicibacterium obuense</name>
    <dbReference type="NCBI Taxonomy" id="1807"/>
    <lineage>
        <taxon>Bacteria</taxon>
        <taxon>Bacillati</taxon>
        <taxon>Actinomycetota</taxon>
        <taxon>Actinomycetes</taxon>
        <taxon>Mycobacteriales</taxon>
        <taxon>Mycobacteriaceae</taxon>
        <taxon>Mycolicibacterium</taxon>
    </lineage>
</organism>
<dbReference type="InterPro" id="IPR016162">
    <property type="entry name" value="Ald_DH_N"/>
</dbReference>
<keyword evidence="2 4" id="KW-0560">Oxidoreductase</keyword>
<dbReference type="Gene3D" id="3.40.605.10">
    <property type="entry name" value="Aldehyde Dehydrogenase, Chain A, domain 1"/>
    <property type="match status" value="1"/>
</dbReference>
<feature type="domain" description="Aldehyde dehydrogenase" evidence="5">
    <location>
        <begin position="37"/>
        <end position="491"/>
    </location>
</feature>